<feature type="coiled-coil region" evidence="1">
    <location>
        <begin position="842"/>
        <end position="869"/>
    </location>
</feature>
<feature type="region of interest" description="Disordered" evidence="2">
    <location>
        <begin position="801"/>
        <end position="839"/>
    </location>
</feature>
<name>A0AAD7HYF0_9AGAR</name>
<evidence type="ECO:0000313" key="3">
    <source>
        <dbReference type="EMBL" id="KAJ7731232.1"/>
    </source>
</evidence>
<dbReference type="Proteomes" id="UP001215598">
    <property type="component" value="Unassembled WGS sequence"/>
</dbReference>
<reference evidence="3" key="1">
    <citation type="submission" date="2023-03" db="EMBL/GenBank/DDBJ databases">
        <title>Massive genome expansion in bonnet fungi (Mycena s.s.) driven by repeated elements and novel gene families across ecological guilds.</title>
        <authorList>
            <consortium name="Lawrence Berkeley National Laboratory"/>
            <person name="Harder C.B."/>
            <person name="Miyauchi S."/>
            <person name="Viragh M."/>
            <person name="Kuo A."/>
            <person name="Thoen E."/>
            <person name="Andreopoulos B."/>
            <person name="Lu D."/>
            <person name="Skrede I."/>
            <person name="Drula E."/>
            <person name="Henrissat B."/>
            <person name="Morin E."/>
            <person name="Kohler A."/>
            <person name="Barry K."/>
            <person name="LaButti K."/>
            <person name="Morin E."/>
            <person name="Salamov A."/>
            <person name="Lipzen A."/>
            <person name="Mereny Z."/>
            <person name="Hegedus B."/>
            <person name="Baldrian P."/>
            <person name="Stursova M."/>
            <person name="Weitz H."/>
            <person name="Taylor A."/>
            <person name="Grigoriev I.V."/>
            <person name="Nagy L.G."/>
            <person name="Martin F."/>
            <person name="Kauserud H."/>
        </authorList>
    </citation>
    <scope>NUCLEOTIDE SEQUENCE</scope>
    <source>
        <strain evidence="3">CBHHK182m</strain>
    </source>
</reference>
<evidence type="ECO:0000256" key="1">
    <source>
        <dbReference type="SAM" id="Coils"/>
    </source>
</evidence>
<protein>
    <submittedName>
        <fullName evidence="3">Uncharacterized protein</fullName>
    </submittedName>
</protein>
<gene>
    <name evidence="3" type="ORF">B0H16DRAFT_1733395</name>
</gene>
<evidence type="ECO:0000256" key="2">
    <source>
        <dbReference type="SAM" id="MobiDB-lite"/>
    </source>
</evidence>
<feature type="compositionally biased region" description="Basic and acidic residues" evidence="2">
    <location>
        <begin position="823"/>
        <end position="839"/>
    </location>
</feature>
<accession>A0AAD7HYF0</accession>
<feature type="compositionally biased region" description="Basic and acidic residues" evidence="2">
    <location>
        <begin position="310"/>
        <end position="326"/>
    </location>
</feature>
<dbReference type="AlphaFoldDB" id="A0AAD7HYF0"/>
<feature type="compositionally biased region" description="Low complexity" evidence="2">
    <location>
        <begin position="430"/>
        <end position="440"/>
    </location>
</feature>
<feature type="compositionally biased region" description="Polar residues" evidence="2">
    <location>
        <begin position="458"/>
        <end position="469"/>
    </location>
</feature>
<feature type="compositionally biased region" description="Basic and acidic residues" evidence="2">
    <location>
        <begin position="678"/>
        <end position="688"/>
    </location>
</feature>
<feature type="compositionally biased region" description="Basic residues" evidence="2">
    <location>
        <begin position="806"/>
        <end position="815"/>
    </location>
</feature>
<feature type="compositionally biased region" description="Basic and acidic residues" evidence="2">
    <location>
        <begin position="179"/>
        <end position="193"/>
    </location>
</feature>
<feature type="region of interest" description="Disordered" evidence="2">
    <location>
        <begin position="735"/>
        <end position="767"/>
    </location>
</feature>
<feature type="region of interest" description="Disordered" evidence="2">
    <location>
        <begin position="1"/>
        <end position="39"/>
    </location>
</feature>
<feature type="region of interest" description="Disordered" evidence="2">
    <location>
        <begin position="119"/>
        <end position="508"/>
    </location>
</feature>
<sequence>MPGGSWTLEEEEPAGSNAPNGLVNKPVENSPSPPQEPYKSEIVTLDAAKLSEEIILFASPSGTSRATIRVRVSPDSDIEEVLPPDHGQNTRESVTRVLRVSPQQRRARCLDIFPEMKFRASPSSTDSPFIAPMADLGWDFPRGSPSNSQDGHDAEEIRASSQDDYGLGLTFPSSSSVDDQSREEIDSSAERSPHLSPSEPRQELKADTLSSFVDDRTSAVEYLARDSLSPSQPPREEEESGDDGGPGTSSFVDERRFAANESSAENLPHLASLRGESKADGPSSTIDDRDDRDYEAESTTEDSPSEPPQEEPKPETYSSVDDRCYEGVESPSEGAAHPSPSQSSREEPRGVDGLGTPTPHTHVNTEHEGNSSSTTLPEPDESDDGLVLFTPPFPTPVGEASRDGIRSALSTSREESGPDDELDTTPVIPTTPDSPSESTSRNSPFVLPSADSSLEDGLSTTRSSPSLAVTSISLPSTTRPSSRSTIRAEVASSPSDSPNSISPPLDDVNDDIILGHTAAVAPVGGHDADSESMSLYLYPATASVLSADDVALNGPGPDVDDHSELEYLDEFPLPPMTPLSFIDVDQLSLPLSLDSSFGLPADFSWEIVQHAEHENDDAGDLVVETGALFGQHAIHDDGAGDLVVESKVKPLQLHFAEPVLESPHAAVAAAEVPPQPEEGGRNSRDDVSHGSALLAPLNGESEDEWLLPPLHFPSPSLTDEVLSSPEFRATTILDSPQDVDAPNSAALPRAHTTPVSRARHTRAFSTSTTNPNAVIERRSIVWAPLNTRYDPDGARTRTLTADAKGKARAGPRPRARTVSDSGFAERHKSGSERVELDDPTEAERLKAEVSRLKKRLRVQTDKVAGLEQQQRDKSPERWEMQWVGKMYSWGFLPSSLEDAIL</sequence>
<feature type="compositionally biased region" description="Acidic residues" evidence="2">
    <location>
        <begin position="293"/>
        <end position="304"/>
    </location>
</feature>
<keyword evidence="1" id="KW-0175">Coiled coil</keyword>
<organism evidence="3 4">
    <name type="scientific">Mycena metata</name>
    <dbReference type="NCBI Taxonomy" id="1033252"/>
    <lineage>
        <taxon>Eukaryota</taxon>
        <taxon>Fungi</taxon>
        <taxon>Dikarya</taxon>
        <taxon>Basidiomycota</taxon>
        <taxon>Agaricomycotina</taxon>
        <taxon>Agaricomycetes</taxon>
        <taxon>Agaricomycetidae</taxon>
        <taxon>Agaricales</taxon>
        <taxon>Marasmiineae</taxon>
        <taxon>Mycenaceae</taxon>
        <taxon>Mycena</taxon>
    </lineage>
</organism>
<evidence type="ECO:0000313" key="4">
    <source>
        <dbReference type="Proteomes" id="UP001215598"/>
    </source>
</evidence>
<proteinExistence type="predicted"/>
<dbReference type="EMBL" id="JARKIB010000154">
    <property type="protein sequence ID" value="KAJ7731232.1"/>
    <property type="molecule type" value="Genomic_DNA"/>
</dbReference>
<comment type="caution">
    <text evidence="3">The sequence shown here is derived from an EMBL/GenBank/DDBJ whole genome shotgun (WGS) entry which is preliminary data.</text>
</comment>
<keyword evidence="4" id="KW-1185">Reference proteome</keyword>
<feature type="region of interest" description="Disordered" evidence="2">
    <location>
        <begin position="667"/>
        <end position="691"/>
    </location>
</feature>
<feature type="compositionally biased region" description="Low complexity" evidence="2">
    <location>
        <begin position="470"/>
        <end position="504"/>
    </location>
</feature>